<evidence type="ECO:0000256" key="9">
    <source>
        <dbReference type="SAM" id="Phobius"/>
    </source>
</evidence>
<feature type="transmembrane region" description="Helical" evidence="9">
    <location>
        <begin position="30"/>
        <end position="58"/>
    </location>
</feature>
<dbReference type="SUPFAM" id="SSF81321">
    <property type="entry name" value="Family A G protein-coupled receptor-like"/>
    <property type="match status" value="1"/>
</dbReference>
<protein>
    <submittedName>
        <fullName evidence="12">Melatonin receptor type 1A-like</fullName>
    </submittedName>
</protein>
<keyword evidence="2" id="KW-1003">Cell membrane</keyword>
<dbReference type="InterPro" id="IPR000276">
    <property type="entry name" value="GPCR_Rhodpsn"/>
</dbReference>
<keyword evidence="5" id="KW-0297">G-protein coupled receptor</keyword>
<evidence type="ECO:0000256" key="8">
    <source>
        <dbReference type="ARBA" id="ARBA00023224"/>
    </source>
</evidence>
<evidence type="ECO:0000256" key="5">
    <source>
        <dbReference type="ARBA" id="ARBA00023040"/>
    </source>
</evidence>
<feature type="domain" description="G-protein coupled receptors family 1 profile" evidence="10">
    <location>
        <begin position="47"/>
        <end position="228"/>
    </location>
</feature>
<sequence>MATMNSTSAANSHPADRPVLRNAAIPFGQAIAYVVIQMIASGVGVIGNILVIGAVLIYKPLRKSGNIFIATLAIVDLCVTGYITPLGILGFFNQDVLTESPNLCTFTGAVCVNVCNASLFTLMIISVSRMFAISYPNIYARMFTPMNCIAVVVISWFVVIAVNLPAFFYSDGFWFEPRSQSCLWNWYVNPLHRHLWAVLCLIVPVIVTAACYLNIFIHVYKSKQRWQW</sequence>
<dbReference type="PROSITE" id="PS50262">
    <property type="entry name" value="G_PROTEIN_RECEP_F1_2"/>
    <property type="match status" value="1"/>
</dbReference>
<evidence type="ECO:0000313" key="12">
    <source>
        <dbReference type="RefSeq" id="XP_014665500.1"/>
    </source>
</evidence>
<evidence type="ECO:0000313" key="11">
    <source>
        <dbReference type="Proteomes" id="UP000695022"/>
    </source>
</evidence>
<keyword evidence="3 9" id="KW-0812">Transmembrane</keyword>
<gene>
    <name evidence="12" type="primary">LOC106807620</name>
</gene>
<dbReference type="InterPro" id="IPR017452">
    <property type="entry name" value="GPCR_Rhodpsn_7TM"/>
</dbReference>
<reference evidence="12" key="1">
    <citation type="submission" date="2025-08" db="UniProtKB">
        <authorList>
            <consortium name="RefSeq"/>
        </authorList>
    </citation>
    <scope>IDENTIFICATION</scope>
</reference>
<keyword evidence="4 9" id="KW-1133">Transmembrane helix</keyword>
<feature type="transmembrane region" description="Helical" evidence="9">
    <location>
        <begin position="105"/>
        <end position="127"/>
    </location>
</feature>
<dbReference type="PANTHER" id="PTHR24228:SF75">
    <property type="entry name" value="G-PROTEIN COUPLED RECEPTORS FAMILY 1 PROFILE DOMAIN-CONTAINING PROTEIN"/>
    <property type="match status" value="1"/>
</dbReference>
<dbReference type="PRINTS" id="PR00237">
    <property type="entry name" value="GPCRRHODOPSN"/>
</dbReference>
<comment type="subcellular location">
    <subcellularLocation>
        <location evidence="1">Cell membrane</location>
        <topology evidence="1">Multi-pass membrane protein</topology>
    </subcellularLocation>
</comment>
<dbReference type="Gene3D" id="1.20.1070.10">
    <property type="entry name" value="Rhodopsin 7-helix transmembrane proteins"/>
    <property type="match status" value="1"/>
</dbReference>
<feature type="transmembrane region" description="Helical" evidence="9">
    <location>
        <begin position="195"/>
        <end position="217"/>
    </location>
</feature>
<evidence type="ECO:0000256" key="3">
    <source>
        <dbReference type="ARBA" id="ARBA00022692"/>
    </source>
</evidence>
<organism evidence="11 12">
    <name type="scientific">Priapulus caudatus</name>
    <name type="common">Priapulid worm</name>
    <dbReference type="NCBI Taxonomy" id="37621"/>
    <lineage>
        <taxon>Eukaryota</taxon>
        <taxon>Metazoa</taxon>
        <taxon>Ecdysozoa</taxon>
        <taxon>Scalidophora</taxon>
        <taxon>Priapulida</taxon>
        <taxon>Priapulimorpha</taxon>
        <taxon>Priapulimorphida</taxon>
        <taxon>Priapulidae</taxon>
        <taxon>Priapulus</taxon>
    </lineage>
</organism>
<dbReference type="Pfam" id="PF00001">
    <property type="entry name" value="7tm_1"/>
    <property type="match status" value="1"/>
</dbReference>
<evidence type="ECO:0000256" key="7">
    <source>
        <dbReference type="ARBA" id="ARBA00023170"/>
    </source>
</evidence>
<evidence type="ECO:0000256" key="4">
    <source>
        <dbReference type="ARBA" id="ARBA00022989"/>
    </source>
</evidence>
<evidence type="ECO:0000259" key="10">
    <source>
        <dbReference type="PROSITE" id="PS50262"/>
    </source>
</evidence>
<keyword evidence="6 9" id="KW-0472">Membrane</keyword>
<evidence type="ECO:0000256" key="2">
    <source>
        <dbReference type="ARBA" id="ARBA00022475"/>
    </source>
</evidence>
<dbReference type="Proteomes" id="UP000695022">
    <property type="component" value="Unplaced"/>
</dbReference>
<keyword evidence="7" id="KW-0675">Receptor</keyword>
<keyword evidence="8" id="KW-0807">Transducer</keyword>
<dbReference type="CDD" id="cd00637">
    <property type="entry name" value="7tm_classA_rhodopsin-like"/>
    <property type="match status" value="1"/>
</dbReference>
<keyword evidence="11" id="KW-1185">Reference proteome</keyword>
<accession>A0ABM1DZX9</accession>
<feature type="transmembrane region" description="Helical" evidence="9">
    <location>
        <begin position="67"/>
        <end position="93"/>
    </location>
</feature>
<evidence type="ECO:0000256" key="1">
    <source>
        <dbReference type="ARBA" id="ARBA00004651"/>
    </source>
</evidence>
<dbReference type="RefSeq" id="XP_014665500.1">
    <property type="nucleotide sequence ID" value="XM_014810014.1"/>
</dbReference>
<proteinExistence type="predicted"/>
<evidence type="ECO:0000256" key="6">
    <source>
        <dbReference type="ARBA" id="ARBA00023136"/>
    </source>
</evidence>
<dbReference type="GeneID" id="106807620"/>
<name>A0ABM1DZX9_PRICU</name>
<dbReference type="PANTHER" id="PTHR24228">
    <property type="entry name" value="B2 BRADYKININ RECEPTOR/ANGIOTENSIN II RECEPTOR"/>
    <property type="match status" value="1"/>
</dbReference>
<feature type="transmembrane region" description="Helical" evidence="9">
    <location>
        <begin position="148"/>
        <end position="169"/>
    </location>
</feature>